<proteinExistence type="predicted"/>
<dbReference type="EMBL" id="JACWMY010000005">
    <property type="protein sequence ID" value="MBD1364390.1"/>
    <property type="molecule type" value="Genomic_DNA"/>
</dbReference>
<keyword evidence="2" id="KW-1185">Reference proteome</keyword>
<sequence>MATLIISLIIMHRVFGLKGLLIYELSVLEDFMKTRIDSFLEVFRKSKKPPLGVKPEWIAKEHRLQEIEAAIFRYQCQGEDIPEDWKREAQEIDDFLKNSIHGR</sequence>
<protein>
    <submittedName>
        <fullName evidence="1">Uncharacterized protein</fullName>
    </submittedName>
</protein>
<comment type="caution">
    <text evidence="1">The sequence shown here is derived from an EMBL/GenBank/DDBJ whole genome shotgun (WGS) entry which is preliminary data.</text>
</comment>
<accession>A0ABR7WQ12</accession>
<gene>
    <name evidence="1" type="ORF">IDJ77_11275</name>
</gene>
<organism evidence="1 2">
    <name type="scientific">Mucilaginibacter pankratovii</name>
    <dbReference type="NCBI Taxonomy" id="2772110"/>
    <lineage>
        <taxon>Bacteria</taxon>
        <taxon>Pseudomonadati</taxon>
        <taxon>Bacteroidota</taxon>
        <taxon>Sphingobacteriia</taxon>
        <taxon>Sphingobacteriales</taxon>
        <taxon>Sphingobacteriaceae</taxon>
        <taxon>Mucilaginibacter</taxon>
    </lineage>
</organism>
<evidence type="ECO:0000313" key="2">
    <source>
        <dbReference type="Proteomes" id="UP000606600"/>
    </source>
</evidence>
<name>A0ABR7WQ12_9SPHI</name>
<reference evidence="1 2" key="1">
    <citation type="submission" date="2020-09" db="EMBL/GenBank/DDBJ databases">
        <title>Novel species of Mucilaginibacter isolated from a glacier on the Tibetan Plateau.</title>
        <authorList>
            <person name="Liu Q."/>
            <person name="Xin Y.-H."/>
        </authorList>
    </citation>
    <scope>NUCLEOTIDE SEQUENCE [LARGE SCALE GENOMIC DNA]</scope>
    <source>
        <strain evidence="1 2">ZT4R22</strain>
    </source>
</reference>
<evidence type="ECO:0000313" key="1">
    <source>
        <dbReference type="EMBL" id="MBD1364390.1"/>
    </source>
</evidence>
<dbReference type="Proteomes" id="UP000606600">
    <property type="component" value="Unassembled WGS sequence"/>
</dbReference>